<reference evidence="3" key="1">
    <citation type="journal article" date="2019" name="Nat. Commun.">
        <title>Expansion of phycobilisome linker gene families in mesophilic red algae.</title>
        <authorList>
            <person name="Lee J."/>
            <person name="Kim D."/>
            <person name="Bhattacharya D."/>
            <person name="Yoon H.S."/>
        </authorList>
    </citation>
    <scope>NUCLEOTIDE SEQUENCE [LARGE SCALE GENOMIC DNA]</scope>
    <source>
        <strain evidence="3">CCMP 1328</strain>
    </source>
</reference>
<dbReference type="Proteomes" id="UP000324585">
    <property type="component" value="Unassembled WGS sequence"/>
</dbReference>
<comment type="caution">
    <text evidence="2">The sequence shown here is derived from an EMBL/GenBank/DDBJ whole genome shotgun (WGS) entry which is preliminary data.</text>
</comment>
<name>A0A5J4YZ12_PORPP</name>
<feature type="compositionally biased region" description="Basic and acidic residues" evidence="1">
    <location>
        <begin position="274"/>
        <end position="284"/>
    </location>
</feature>
<dbReference type="SUPFAM" id="SSF54427">
    <property type="entry name" value="NTF2-like"/>
    <property type="match status" value="1"/>
</dbReference>
<proteinExistence type="predicted"/>
<evidence type="ECO:0000313" key="2">
    <source>
        <dbReference type="EMBL" id="KAA8495873.1"/>
    </source>
</evidence>
<dbReference type="PANTHER" id="PTHR31094">
    <property type="entry name" value="RIKEN CDNA 2310061I04 GENE"/>
    <property type="match status" value="1"/>
</dbReference>
<dbReference type="EMBL" id="VRMN01000003">
    <property type="protein sequence ID" value="KAA8495873.1"/>
    <property type="molecule type" value="Genomic_DNA"/>
</dbReference>
<dbReference type="Pfam" id="PF10184">
    <property type="entry name" value="DUF2358"/>
    <property type="match status" value="1"/>
</dbReference>
<dbReference type="OrthoDB" id="44820at2759"/>
<feature type="region of interest" description="Disordered" evidence="1">
    <location>
        <begin position="79"/>
        <end position="98"/>
    </location>
</feature>
<dbReference type="PANTHER" id="PTHR31094:SF2">
    <property type="entry name" value="RIKEN CDNA 2310061I04 GENE"/>
    <property type="match status" value="1"/>
</dbReference>
<feature type="region of interest" description="Disordered" evidence="1">
    <location>
        <begin position="259"/>
        <end position="284"/>
    </location>
</feature>
<dbReference type="InterPro" id="IPR018790">
    <property type="entry name" value="DUF2358"/>
</dbReference>
<feature type="compositionally biased region" description="Polar residues" evidence="1">
    <location>
        <begin position="264"/>
        <end position="273"/>
    </location>
</feature>
<accession>A0A5J4YZ12</accession>
<keyword evidence="3" id="KW-1185">Reference proteome</keyword>
<evidence type="ECO:0000256" key="1">
    <source>
        <dbReference type="SAM" id="MobiDB-lite"/>
    </source>
</evidence>
<dbReference type="AlphaFoldDB" id="A0A5J4YZ12"/>
<evidence type="ECO:0000313" key="3">
    <source>
        <dbReference type="Proteomes" id="UP000324585"/>
    </source>
</evidence>
<gene>
    <name evidence="2" type="ORF">FVE85_2028</name>
</gene>
<organism evidence="2 3">
    <name type="scientific">Porphyridium purpureum</name>
    <name type="common">Red alga</name>
    <name type="synonym">Porphyridium cruentum</name>
    <dbReference type="NCBI Taxonomy" id="35688"/>
    <lineage>
        <taxon>Eukaryota</taxon>
        <taxon>Rhodophyta</taxon>
        <taxon>Bangiophyceae</taxon>
        <taxon>Porphyridiales</taxon>
        <taxon>Porphyridiaceae</taxon>
        <taxon>Porphyridium</taxon>
    </lineage>
</organism>
<sequence>MAWVNVLPGTATSASATRRAACGNGAACEARALAAPRRAHGGRYRRVVLVVSAENVYGVKQRPVAEHSRGRGLGLGLGVSGGTGGSNGKKPNHHNQRDPAYYANVGSAIEKLRFAYPRMLEEEPELDIFSDKMVFTDRRTFQFHGKEIYAYLLLTLRFHARCVWREAQVSISSMFHEDREGRVYVRWRVTAKPRFSIAWSAMADNTLIYDGMSVYTFDSHGLIREHNIDNSQRTSGSLRQAYERILRLGVIQEQTSPAPIPGSYCSNTSSSCTIDEKESMSSRP</sequence>
<protein>
    <submittedName>
        <fullName evidence="2">Uncharacterized protein</fullName>
    </submittedName>
</protein>
<dbReference type="InterPro" id="IPR032710">
    <property type="entry name" value="NTF2-like_dom_sf"/>
</dbReference>